<dbReference type="Proteomes" id="UP001151760">
    <property type="component" value="Unassembled WGS sequence"/>
</dbReference>
<proteinExistence type="predicted"/>
<gene>
    <name evidence="1" type="ORF">Tco_0842273</name>
</gene>
<reference evidence="1" key="2">
    <citation type="submission" date="2022-01" db="EMBL/GenBank/DDBJ databases">
        <authorList>
            <person name="Yamashiro T."/>
            <person name="Shiraishi A."/>
            <person name="Satake H."/>
            <person name="Nakayama K."/>
        </authorList>
    </citation>
    <scope>NUCLEOTIDE SEQUENCE</scope>
</reference>
<accession>A0ABQ5AZR1</accession>
<protein>
    <submittedName>
        <fullName evidence="1">Uncharacterized protein</fullName>
    </submittedName>
</protein>
<organism evidence="1 2">
    <name type="scientific">Tanacetum coccineum</name>
    <dbReference type="NCBI Taxonomy" id="301880"/>
    <lineage>
        <taxon>Eukaryota</taxon>
        <taxon>Viridiplantae</taxon>
        <taxon>Streptophyta</taxon>
        <taxon>Embryophyta</taxon>
        <taxon>Tracheophyta</taxon>
        <taxon>Spermatophyta</taxon>
        <taxon>Magnoliopsida</taxon>
        <taxon>eudicotyledons</taxon>
        <taxon>Gunneridae</taxon>
        <taxon>Pentapetalae</taxon>
        <taxon>asterids</taxon>
        <taxon>campanulids</taxon>
        <taxon>Asterales</taxon>
        <taxon>Asteraceae</taxon>
        <taxon>Asteroideae</taxon>
        <taxon>Anthemideae</taxon>
        <taxon>Anthemidinae</taxon>
        <taxon>Tanacetum</taxon>
    </lineage>
</organism>
<reference evidence="1" key="1">
    <citation type="journal article" date="2022" name="Int. J. Mol. Sci.">
        <title>Draft Genome of Tanacetum Coccineum: Genomic Comparison of Closely Related Tanacetum-Family Plants.</title>
        <authorList>
            <person name="Yamashiro T."/>
            <person name="Shiraishi A."/>
            <person name="Nakayama K."/>
            <person name="Satake H."/>
        </authorList>
    </citation>
    <scope>NUCLEOTIDE SEQUENCE</scope>
</reference>
<evidence type="ECO:0000313" key="1">
    <source>
        <dbReference type="EMBL" id="GJT07811.1"/>
    </source>
</evidence>
<keyword evidence="2" id="KW-1185">Reference proteome</keyword>
<comment type="caution">
    <text evidence="1">The sequence shown here is derived from an EMBL/GenBank/DDBJ whole genome shotgun (WGS) entry which is preliminary data.</text>
</comment>
<sequence length="164" mass="18699">EPVLKEWPVFEVVSRYSTIILTSCGNELNAGHLDTCAKLKFYSNLEVCVKVLLEPNSGVVNANIKLEEEHGTLLEEYWNMRDILLATLYQKVKGFNQTTYELDVTPSKSDSSGKVTMGCDLGCDFKAQSTSNRKRPQKRGLKIQFIFDAHKIPEFTRWSQKFSK</sequence>
<name>A0ABQ5AZR1_9ASTR</name>
<feature type="non-terminal residue" evidence="1">
    <location>
        <position position="1"/>
    </location>
</feature>
<dbReference type="EMBL" id="BQNB010012781">
    <property type="protein sequence ID" value="GJT07811.1"/>
    <property type="molecule type" value="Genomic_DNA"/>
</dbReference>
<evidence type="ECO:0000313" key="2">
    <source>
        <dbReference type="Proteomes" id="UP001151760"/>
    </source>
</evidence>